<dbReference type="EMBL" id="LJPM01000427">
    <property type="protein sequence ID" value="KPW15358.1"/>
    <property type="molecule type" value="Genomic_DNA"/>
</dbReference>
<dbReference type="PATRIC" id="fig|199198.5.peg.2006"/>
<dbReference type="Proteomes" id="UP000050297">
    <property type="component" value="Unassembled WGS sequence"/>
</dbReference>
<protein>
    <submittedName>
        <fullName evidence="1">Uncharacterized protein</fullName>
    </submittedName>
</protein>
<evidence type="ECO:0000313" key="1">
    <source>
        <dbReference type="EMBL" id="KPW15358.1"/>
    </source>
</evidence>
<name>A0A0N8QBZ4_PSESX</name>
<organism evidence="1 2">
    <name type="scientific">Pseudomonas syringae pv. aceris</name>
    <dbReference type="NCBI Taxonomy" id="199198"/>
    <lineage>
        <taxon>Bacteria</taxon>
        <taxon>Pseudomonadati</taxon>
        <taxon>Pseudomonadota</taxon>
        <taxon>Gammaproteobacteria</taxon>
        <taxon>Pseudomonadales</taxon>
        <taxon>Pseudomonadaceae</taxon>
        <taxon>Pseudomonas</taxon>
        <taxon>Pseudomonas syringae</taxon>
    </lineage>
</organism>
<evidence type="ECO:0000313" key="2">
    <source>
        <dbReference type="Proteomes" id="UP000050297"/>
    </source>
</evidence>
<sequence length="71" mass="8010">MPLQDDFRFKAHGLLVELDASIAKMMMMVSAKEIDGAFWEEATTRHHEAFLAWHDFIAATDDAADSKSAIR</sequence>
<dbReference type="AlphaFoldDB" id="A0A0N8QBZ4"/>
<dbReference type="RefSeq" id="WP_003397513.1">
    <property type="nucleotide sequence ID" value="NZ_LGAR01000075.1"/>
</dbReference>
<accession>A0A0N8QBZ4</accession>
<proteinExistence type="predicted"/>
<comment type="caution">
    <text evidence="1">The sequence shown here is derived from an EMBL/GenBank/DDBJ whole genome shotgun (WGS) entry which is preliminary data.</text>
</comment>
<reference evidence="1 2" key="1">
    <citation type="submission" date="2015-09" db="EMBL/GenBank/DDBJ databases">
        <title>Genome announcement of multiple Pseudomonas syringae strains.</title>
        <authorList>
            <person name="Thakur S."/>
            <person name="Wang P.W."/>
            <person name="Gong Y."/>
            <person name="Weir B.S."/>
            <person name="Guttman D.S."/>
        </authorList>
    </citation>
    <scope>NUCLEOTIDE SEQUENCE [LARGE SCALE GENOMIC DNA]</scope>
    <source>
        <strain evidence="1 2">ICMP2802</strain>
    </source>
</reference>
<gene>
    <name evidence="1" type="ORF">ALO91_01414</name>
</gene>